<evidence type="ECO:0000313" key="7">
    <source>
        <dbReference type="Proteomes" id="UP000095038"/>
    </source>
</evidence>
<dbReference type="InParanoid" id="A0A1D2VQN0"/>
<evidence type="ECO:0000256" key="4">
    <source>
        <dbReference type="ARBA" id="ARBA00023136"/>
    </source>
</evidence>
<dbReference type="PANTHER" id="PTHR31274:SF1">
    <property type="entry name" value="AGL149CP"/>
    <property type="match status" value="1"/>
</dbReference>
<evidence type="ECO:0000313" key="6">
    <source>
        <dbReference type="EMBL" id="ODV63888.1"/>
    </source>
</evidence>
<evidence type="ECO:0000256" key="5">
    <source>
        <dbReference type="SAM" id="Phobius"/>
    </source>
</evidence>
<keyword evidence="4 5" id="KW-0472">Membrane</keyword>
<dbReference type="RefSeq" id="XP_020050195.1">
    <property type="nucleotide sequence ID" value="XM_020190142.1"/>
</dbReference>
<dbReference type="AlphaFoldDB" id="A0A1D2VQN0"/>
<sequence>MSLSLGAVIWCCIKPILKMYLIIGCGIYLGKKNILNVETTKHLSTIMLNILIPCLIFNKVISNISIDDLKAIGIICLSSFLLYVGGFLISMPFILLNLTPKRFKGGFIAACMFQNVSDIPIAYIQTLSSGLIFTQSQGEKGIAYICIFMACLVFLTFNLGGYKLIQYDFIQDKKRQSIQNKDPEKSLIVNEIITSNIQPTNDNDNDNFDFNHSGSTVYNQTNPIQAVISSNSNIDLHPEDIYQYTSASTVVSQSSLPSLEQLAAPINHFYNDDQRSIITDIGIINETKPKKVDKKSSITIAAINTTAPTTTTDNNNNHSIPIQNTNEKHEIFNNINNNGTALVNDNTNENTKKSKKKIILHTLYTIFYEFFSNFLQPIALSLLISLTIALIPWVRVLFIEDDSINIPNAPDDQPPLELFIDFTYYIGSAQVPIGLLLLGGSLGKLKFNTSNKILKKFSRTAVLLAIIKLCLFPIIGITWVTGLLNNFNWLDTADPNSKMLCFVIVLIWSLPSFTAQIYLTAFYTPSTSNNDDIDNKDQNYNHFQLDSFALCLMCQYPILFISIPFIATFILKVTLGY</sequence>
<accession>A0A1D2VQN0</accession>
<evidence type="ECO:0000256" key="2">
    <source>
        <dbReference type="ARBA" id="ARBA00022692"/>
    </source>
</evidence>
<evidence type="ECO:0000256" key="1">
    <source>
        <dbReference type="ARBA" id="ARBA00004141"/>
    </source>
</evidence>
<feature type="transmembrane region" description="Helical" evidence="5">
    <location>
        <begin position="418"/>
        <end position="440"/>
    </location>
</feature>
<dbReference type="PANTHER" id="PTHR31274">
    <property type="entry name" value="PROTEIN ECM3"/>
    <property type="match status" value="1"/>
</dbReference>
<keyword evidence="3 5" id="KW-1133">Transmembrane helix</keyword>
<dbReference type="GO" id="GO:0055085">
    <property type="term" value="P:transmembrane transport"/>
    <property type="evidence" value="ECO:0007669"/>
    <property type="project" value="InterPro"/>
</dbReference>
<feature type="transmembrane region" description="Helical" evidence="5">
    <location>
        <begin position="545"/>
        <end position="571"/>
    </location>
</feature>
<feature type="transmembrane region" description="Helical" evidence="5">
    <location>
        <begin position="7"/>
        <end position="30"/>
    </location>
</feature>
<feature type="transmembrane region" description="Helical" evidence="5">
    <location>
        <begin position="461"/>
        <end position="482"/>
    </location>
</feature>
<comment type="subcellular location">
    <subcellularLocation>
        <location evidence="1">Membrane</location>
        <topology evidence="1">Multi-pass membrane protein</topology>
    </subcellularLocation>
</comment>
<dbReference type="Proteomes" id="UP000095038">
    <property type="component" value="Unassembled WGS sequence"/>
</dbReference>
<dbReference type="OrthoDB" id="435607at2759"/>
<organism evidence="6 7">
    <name type="scientific">Ascoidea rubescens DSM 1968</name>
    <dbReference type="NCBI Taxonomy" id="1344418"/>
    <lineage>
        <taxon>Eukaryota</taxon>
        <taxon>Fungi</taxon>
        <taxon>Dikarya</taxon>
        <taxon>Ascomycota</taxon>
        <taxon>Saccharomycotina</taxon>
        <taxon>Saccharomycetes</taxon>
        <taxon>Ascoideaceae</taxon>
        <taxon>Ascoidea</taxon>
    </lineage>
</organism>
<gene>
    <name evidence="6" type="ORF">ASCRUDRAFT_29797</name>
</gene>
<protein>
    <submittedName>
        <fullName evidence="6">Auxin efflux carrier</fullName>
    </submittedName>
</protein>
<evidence type="ECO:0000256" key="3">
    <source>
        <dbReference type="ARBA" id="ARBA00022989"/>
    </source>
</evidence>
<dbReference type="InterPro" id="IPR004776">
    <property type="entry name" value="Mem_transp_PIN-like"/>
</dbReference>
<keyword evidence="2 5" id="KW-0812">Transmembrane</keyword>
<feature type="transmembrane region" description="Helical" evidence="5">
    <location>
        <begin position="378"/>
        <end position="398"/>
    </location>
</feature>
<feature type="transmembrane region" description="Helical" evidence="5">
    <location>
        <begin position="42"/>
        <end position="60"/>
    </location>
</feature>
<keyword evidence="7" id="KW-1185">Reference proteome</keyword>
<feature type="transmembrane region" description="Helical" evidence="5">
    <location>
        <begin position="502"/>
        <end position="524"/>
    </location>
</feature>
<feature type="transmembrane region" description="Helical" evidence="5">
    <location>
        <begin position="72"/>
        <end position="95"/>
    </location>
</feature>
<dbReference type="EMBL" id="KV454475">
    <property type="protein sequence ID" value="ODV63888.1"/>
    <property type="molecule type" value="Genomic_DNA"/>
</dbReference>
<dbReference type="STRING" id="1344418.A0A1D2VQN0"/>
<dbReference type="GeneID" id="30963778"/>
<dbReference type="InterPro" id="IPR040254">
    <property type="entry name" value="Ecm3-like"/>
</dbReference>
<name>A0A1D2VQN0_9ASCO</name>
<proteinExistence type="predicted"/>
<reference evidence="7" key="1">
    <citation type="submission" date="2016-05" db="EMBL/GenBank/DDBJ databases">
        <title>Comparative genomics of biotechnologically important yeasts.</title>
        <authorList>
            <consortium name="DOE Joint Genome Institute"/>
            <person name="Riley R."/>
            <person name="Haridas S."/>
            <person name="Wolfe K.H."/>
            <person name="Lopes M.R."/>
            <person name="Hittinger C.T."/>
            <person name="Goker M."/>
            <person name="Salamov A."/>
            <person name="Wisecaver J."/>
            <person name="Long T.M."/>
            <person name="Aerts A.L."/>
            <person name="Barry K."/>
            <person name="Choi C."/>
            <person name="Clum A."/>
            <person name="Coughlan A.Y."/>
            <person name="Deshpande S."/>
            <person name="Douglass A.P."/>
            <person name="Hanson S.J."/>
            <person name="Klenk H.-P."/>
            <person name="Labutti K."/>
            <person name="Lapidus A."/>
            <person name="Lindquist E."/>
            <person name="Lipzen A."/>
            <person name="Meier-Kolthoff J.P."/>
            <person name="Ohm R.A."/>
            <person name="Otillar R.P."/>
            <person name="Pangilinan J."/>
            <person name="Peng Y."/>
            <person name="Rokas A."/>
            <person name="Rosa C.A."/>
            <person name="Scheuner C."/>
            <person name="Sibirny A.A."/>
            <person name="Slot J.C."/>
            <person name="Stielow J.B."/>
            <person name="Sun H."/>
            <person name="Kurtzman C.P."/>
            <person name="Blackwell M."/>
            <person name="Grigoriev I.V."/>
            <person name="Jeffries T.W."/>
        </authorList>
    </citation>
    <scope>NUCLEOTIDE SEQUENCE [LARGE SCALE GENOMIC DNA]</scope>
    <source>
        <strain evidence="7">DSM 1968</strain>
    </source>
</reference>
<feature type="transmembrane region" description="Helical" evidence="5">
    <location>
        <begin position="142"/>
        <end position="165"/>
    </location>
</feature>
<dbReference type="GO" id="GO:0016020">
    <property type="term" value="C:membrane"/>
    <property type="evidence" value="ECO:0007669"/>
    <property type="project" value="UniProtKB-SubCell"/>
</dbReference>
<dbReference type="Pfam" id="PF03547">
    <property type="entry name" value="Mem_trans"/>
    <property type="match status" value="1"/>
</dbReference>